<evidence type="ECO:0000256" key="2">
    <source>
        <dbReference type="ARBA" id="ARBA00010663"/>
    </source>
</evidence>
<evidence type="ECO:0000256" key="4">
    <source>
        <dbReference type="ARBA" id="ARBA00022737"/>
    </source>
</evidence>
<reference evidence="12 13" key="1">
    <citation type="journal article" date="2008" name="Nature">
        <title>The genome of the model beetle and pest Tribolium castaneum.</title>
        <authorList>
            <consortium name="Tribolium Genome Sequencing Consortium"/>
            <person name="Richards S."/>
            <person name="Gibbs R.A."/>
            <person name="Weinstock G.M."/>
            <person name="Brown S.J."/>
            <person name="Denell R."/>
            <person name="Beeman R.W."/>
            <person name="Gibbs R."/>
            <person name="Beeman R.W."/>
            <person name="Brown S.J."/>
            <person name="Bucher G."/>
            <person name="Friedrich M."/>
            <person name="Grimmelikhuijzen C.J."/>
            <person name="Klingler M."/>
            <person name="Lorenzen M."/>
            <person name="Richards S."/>
            <person name="Roth S."/>
            <person name="Schroder R."/>
            <person name="Tautz D."/>
            <person name="Zdobnov E.M."/>
            <person name="Muzny D."/>
            <person name="Gibbs R.A."/>
            <person name="Weinstock G.M."/>
            <person name="Attaway T."/>
            <person name="Bell S."/>
            <person name="Buhay C.J."/>
            <person name="Chandrabose M.N."/>
            <person name="Chavez D."/>
            <person name="Clerk-Blankenburg K.P."/>
            <person name="Cree A."/>
            <person name="Dao M."/>
            <person name="Davis C."/>
            <person name="Chacko J."/>
            <person name="Dinh H."/>
            <person name="Dugan-Rocha S."/>
            <person name="Fowler G."/>
            <person name="Garner T.T."/>
            <person name="Garnes J."/>
            <person name="Gnirke A."/>
            <person name="Hawes A."/>
            <person name="Hernandez J."/>
            <person name="Hines S."/>
            <person name="Holder M."/>
            <person name="Hume J."/>
            <person name="Jhangiani S.N."/>
            <person name="Joshi V."/>
            <person name="Khan Z.M."/>
            <person name="Jackson L."/>
            <person name="Kovar C."/>
            <person name="Kowis A."/>
            <person name="Lee S."/>
            <person name="Lewis L.R."/>
            <person name="Margolis J."/>
            <person name="Morgan M."/>
            <person name="Nazareth L.V."/>
            <person name="Nguyen N."/>
            <person name="Okwuonu G."/>
            <person name="Parker D."/>
            <person name="Richards S."/>
            <person name="Ruiz S.J."/>
            <person name="Santibanez J."/>
            <person name="Savard J."/>
            <person name="Scherer S.E."/>
            <person name="Schneider B."/>
            <person name="Sodergren E."/>
            <person name="Tautz D."/>
            <person name="Vattahil S."/>
            <person name="Villasana D."/>
            <person name="White C.S."/>
            <person name="Wright R."/>
            <person name="Park Y."/>
            <person name="Beeman R.W."/>
            <person name="Lord J."/>
            <person name="Oppert B."/>
            <person name="Lorenzen M."/>
            <person name="Brown S."/>
            <person name="Wang L."/>
            <person name="Savard J."/>
            <person name="Tautz D."/>
            <person name="Richards S."/>
            <person name="Weinstock G."/>
            <person name="Gibbs R.A."/>
            <person name="Liu Y."/>
            <person name="Worley K."/>
            <person name="Weinstock G."/>
            <person name="Elsik C.G."/>
            <person name="Reese J.T."/>
            <person name="Elhaik E."/>
            <person name="Landan G."/>
            <person name="Graur D."/>
            <person name="Arensburger P."/>
            <person name="Atkinson P."/>
            <person name="Beeman R.W."/>
            <person name="Beidler J."/>
            <person name="Brown S.J."/>
            <person name="Demuth J.P."/>
            <person name="Drury D.W."/>
            <person name="Du Y.Z."/>
            <person name="Fujiwara H."/>
            <person name="Lorenzen M."/>
            <person name="Maselli V."/>
            <person name="Osanai M."/>
            <person name="Park Y."/>
            <person name="Robertson H.M."/>
            <person name="Tu Z."/>
            <person name="Wang J.J."/>
            <person name="Wang S."/>
            <person name="Richards S."/>
            <person name="Song H."/>
            <person name="Zhang L."/>
            <person name="Sodergren E."/>
            <person name="Werner D."/>
            <person name="Stanke M."/>
            <person name="Morgenstern B."/>
            <person name="Solovyev V."/>
            <person name="Kosarev P."/>
            <person name="Brown G."/>
            <person name="Chen H.C."/>
            <person name="Ermolaeva O."/>
            <person name="Hlavina W."/>
            <person name="Kapustin Y."/>
            <person name="Kiryutin B."/>
            <person name="Kitts P."/>
            <person name="Maglott D."/>
            <person name="Pruitt K."/>
            <person name="Sapojnikov V."/>
            <person name="Souvorov A."/>
            <person name="Mackey A.J."/>
            <person name="Waterhouse R.M."/>
            <person name="Wyder S."/>
            <person name="Zdobnov E.M."/>
            <person name="Zdobnov E.M."/>
            <person name="Wyder S."/>
            <person name="Kriventseva E.V."/>
            <person name="Kadowaki T."/>
            <person name="Bork P."/>
            <person name="Aranda M."/>
            <person name="Bao R."/>
            <person name="Beermann A."/>
            <person name="Berns N."/>
            <person name="Bolognesi R."/>
            <person name="Bonneton F."/>
            <person name="Bopp D."/>
            <person name="Brown S.J."/>
            <person name="Bucher G."/>
            <person name="Butts T."/>
            <person name="Chaumot A."/>
            <person name="Denell R.E."/>
            <person name="Ferrier D.E."/>
            <person name="Friedrich M."/>
            <person name="Gordon C.M."/>
            <person name="Jindra M."/>
            <person name="Klingler M."/>
            <person name="Lan Q."/>
            <person name="Lattorff H.M."/>
            <person name="Laudet V."/>
            <person name="von Levetsow C."/>
            <person name="Liu Z."/>
            <person name="Lutz R."/>
            <person name="Lynch J.A."/>
            <person name="da Fonseca R.N."/>
            <person name="Posnien N."/>
            <person name="Reuter R."/>
            <person name="Roth S."/>
            <person name="Savard J."/>
            <person name="Schinko J.B."/>
            <person name="Schmitt C."/>
            <person name="Schoppmeier M."/>
            <person name="Schroder R."/>
            <person name="Shippy T.D."/>
            <person name="Simonnet F."/>
            <person name="Marques-Souza H."/>
            <person name="Tautz D."/>
            <person name="Tomoyasu Y."/>
            <person name="Trauner J."/>
            <person name="Van der Zee M."/>
            <person name="Vervoort M."/>
            <person name="Wittkopp N."/>
            <person name="Wimmer E.A."/>
            <person name="Yang X."/>
            <person name="Jones A.K."/>
            <person name="Sattelle D.B."/>
            <person name="Ebert P.R."/>
            <person name="Nelson D."/>
            <person name="Scott J.G."/>
            <person name="Beeman R.W."/>
            <person name="Muthukrishnan S."/>
            <person name="Kramer K.J."/>
            <person name="Arakane Y."/>
            <person name="Beeman R.W."/>
            <person name="Zhu Q."/>
            <person name="Hogenkamp D."/>
            <person name="Dixit R."/>
            <person name="Oppert B."/>
            <person name="Jiang H."/>
            <person name="Zou Z."/>
            <person name="Marshall J."/>
            <person name="Elpidina E."/>
            <person name="Vinokurov K."/>
            <person name="Oppert C."/>
            <person name="Zou Z."/>
            <person name="Evans J."/>
            <person name="Lu Z."/>
            <person name="Zhao P."/>
            <person name="Sumathipala N."/>
            <person name="Altincicek B."/>
            <person name="Vilcinskas A."/>
            <person name="Williams M."/>
            <person name="Hultmark D."/>
            <person name="Hetru C."/>
            <person name="Jiang H."/>
            <person name="Grimmelikhuijzen C.J."/>
            <person name="Hauser F."/>
            <person name="Cazzamali G."/>
            <person name="Williamson M."/>
            <person name="Park Y."/>
            <person name="Li B."/>
            <person name="Tanaka Y."/>
            <person name="Predel R."/>
            <person name="Neupert S."/>
            <person name="Schachtner J."/>
            <person name="Verleyen P."/>
            <person name="Raible F."/>
            <person name="Bork P."/>
            <person name="Friedrich M."/>
            <person name="Walden K.K."/>
            <person name="Robertson H.M."/>
            <person name="Angeli S."/>
            <person name="Foret S."/>
            <person name="Bucher G."/>
            <person name="Schuetz S."/>
            <person name="Maleszka R."/>
            <person name="Wimmer E.A."/>
            <person name="Beeman R.W."/>
            <person name="Lorenzen M."/>
            <person name="Tomoyasu Y."/>
            <person name="Miller S.C."/>
            <person name="Grossmann D."/>
            <person name="Bucher G."/>
        </authorList>
    </citation>
    <scope>NUCLEOTIDE SEQUENCE [LARGE SCALE GENOMIC DNA]</scope>
    <source>
        <strain evidence="12 13">Georgia GA2</strain>
    </source>
</reference>
<evidence type="ECO:0000256" key="6">
    <source>
        <dbReference type="ARBA" id="ARBA00023040"/>
    </source>
</evidence>
<dbReference type="GO" id="GO:0005886">
    <property type="term" value="C:plasma membrane"/>
    <property type="evidence" value="ECO:0000318"/>
    <property type="project" value="GO_Central"/>
</dbReference>
<feature type="transmembrane region" description="Helical" evidence="10">
    <location>
        <begin position="284"/>
        <end position="308"/>
    </location>
</feature>
<dbReference type="Gene3D" id="1.20.1070.10">
    <property type="entry name" value="Rhodopsin 7-helix transmembrane proteins"/>
    <property type="match status" value="1"/>
</dbReference>
<dbReference type="GO" id="GO:0043005">
    <property type="term" value="C:neuron projection"/>
    <property type="evidence" value="ECO:0000318"/>
    <property type="project" value="GO_Central"/>
</dbReference>
<keyword evidence="7 10" id="KW-0472">Membrane</keyword>
<evidence type="ECO:0000256" key="3">
    <source>
        <dbReference type="ARBA" id="ARBA00022692"/>
    </source>
</evidence>
<dbReference type="PROSITE" id="PS50262">
    <property type="entry name" value="G_PROTEIN_RECEP_F1_2"/>
    <property type="match status" value="1"/>
</dbReference>
<evidence type="ECO:0000256" key="5">
    <source>
        <dbReference type="ARBA" id="ARBA00022989"/>
    </source>
</evidence>
<dbReference type="CDD" id="cd00637">
    <property type="entry name" value="7tm_classA_rhodopsin-like"/>
    <property type="match status" value="1"/>
</dbReference>
<protein>
    <recommendedName>
        <fullName evidence="11">G-protein coupled receptors family 1 profile domain-containing protein</fullName>
    </recommendedName>
</protein>
<feature type="transmembrane region" description="Helical" evidence="10">
    <location>
        <begin position="250"/>
        <end position="272"/>
    </location>
</feature>
<dbReference type="eggNOG" id="KOG3656">
    <property type="taxonomic scope" value="Eukaryota"/>
</dbReference>
<dbReference type="Pfam" id="PF00001">
    <property type="entry name" value="7tm_1"/>
    <property type="match status" value="1"/>
</dbReference>
<dbReference type="PANTHER" id="PTHR45695:SF37">
    <property type="entry name" value="FREE FATTY ACID RECEPTOR 4-LIKE"/>
    <property type="match status" value="1"/>
</dbReference>
<dbReference type="SUPFAM" id="SSF81321">
    <property type="entry name" value="Family A G protein-coupled receptor-like"/>
    <property type="match status" value="1"/>
</dbReference>
<evidence type="ECO:0000256" key="8">
    <source>
        <dbReference type="ARBA" id="ARBA00023170"/>
    </source>
</evidence>
<dbReference type="InterPro" id="IPR000611">
    <property type="entry name" value="NPY_rcpt"/>
</dbReference>
<comment type="subcellular location">
    <subcellularLocation>
        <location evidence="1">Membrane</location>
        <topology evidence="1">Multi-pass membrane protein</topology>
    </subcellularLocation>
</comment>
<accession>D7EIU6</accession>
<dbReference type="GO" id="GO:0004930">
    <property type="term" value="F:G protein-coupled receptor activity"/>
    <property type="evidence" value="ECO:0000318"/>
    <property type="project" value="GO_Central"/>
</dbReference>
<sequence>MAKKRNRAISLSLDWDNMVKEGESEKGAMAHLAGNIAYDKDTVEFCTGSSYTGKWNALGMAVYGTYLYPHGCEYEGGFEDGMFHGEGVLVYPMGQKLEGYWEKGKMMDYKFTNVDGLDYTEPWLYCTMPDRRYNVTIREGLQPAGREFLTNQQPDRPIEQDCYDTGDGFYNPITRSIIMARDPEEYDKKKEKQIAKLKKLSEVFDTMADYSWNTSYVFANDTSSGWGERYFFTYFTEFDGRPLNYVAIEAAIFLAIFIISVIANTSIIICVIRFPDMRTVTNCFVLNLAAADLLFAATIPAVAYTRIVSSWKLGDFACKFIPYMEFVSGIVLLWTLALISIDRHRCIVVPPYRSKITPSQASISSLAIWISTAIIFTPVPLWFRVIPLENNLKICTLVFPQSSNIHFSACFIMPVIFFACLLPMVLLVYHYQRIFHKIISTKNTWASSCVMVSAMEVKDCRQGRRQSELSISDIFVPWPRRFSTQMVSPNGRQGSLSQHEELRLNKHIKVVRVLFLNVVVVLVMWLPITLVMLLIYIDGSRANDDRGFFLRSHHFIAALIVAFLNTLVNPVVYGVLSDNFRACLVRMWCRVSDEEKEQTSSGRVVNATKTTRKQSFINSVSEN</sequence>
<proteinExistence type="inferred from homology"/>
<feature type="domain" description="G-protein coupled receptors family 1 profile" evidence="11">
    <location>
        <begin position="263"/>
        <end position="573"/>
    </location>
</feature>
<dbReference type="InterPro" id="IPR017452">
    <property type="entry name" value="GPCR_Rhodpsn_7TM"/>
</dbReference>
<dbReference type="SUPFAM" id="SSF82185">
    <property type="entry name" value="Histone H3 K4-specific methyltransferase SET7/9 N-terminal domain"/>
    <property type="match status" value="1"/>
</dbReference>
<keyword evidence="13" id="KW-1185">Reference proteome</keyword>
<keyword evidence="6" id="KW-0297">G-protein coupled receptor</keyword>
<feature type="transmembrane region" description="Helical" evidence="10">
    <location>
        <begin position="362"/>
        <end position="385"/>
    </location>
</feature>
<evidence type="ECO:0000259" key="11">
    <source>
        <dbReference type="PROSITE" id="PS50262"/>
    </source>
</evidence>
<organism evidence="12 13">
    <name type="scientific">Tribolium castaneum</name>
    <name type="common">Red flour beetle</name>
    <dbReference type="NCBI Taxonomy" id="7070"/>
    <lineage>
        <taxon>Eukaryota</taxon>
        <taxon>Metazoa</taxon>
        <taxon>Ecdysozoa</taxon>
        <taxon>Arthropoda</taxon>
        <taxon>Hexapoda</taxon>
        <taxon>Insecta</taxon>
        <taxon>Pterygota</taxon>
        <taxon>Neoptera</taxon>
        <taxon>Endopterygota</taxon>
        <taxon>Coleoptera</taxon>
        <taxon>Polyphaga</taxon>
        <taxon>Cucujiformia</taxon>
        <taxon>Tenebrionidae</taxon>
        <taxon>Tenebrionidae incertae sedis</taxon>
        <taxon>Tribolium</taxon>
    </lineage>
</organism>
<reference evidence="12 13" key="2">
    <citation type="journal article" date="2010" name="Nucleic Acids Res.">
        <title>BeetleBase in 2010: revisions to provide comprehensive genomic information for Tribolium castaneum.</title>
        <authorList>
            <person name="Kim H.S."/>
            <person name="Murphy T."/>
            <person name="Xia J."/>
            <person name="Caragea D."/>
            <person name="Park Y."/>
            <person name="Beeman R.W."/>
            <person name="Lorenzen M.D."/>
            <person name="Butcher S."/>
            <person name="Manak J.R."/>
            <person name="Brown S.J."/>
        </authorList>
    </citation>
    <scope>GENOME REANNOTATION</scope>
    <source>
        <strain evidence="12 13">Georgia GA2</strain>
    </source>
</reference>
<evidence type="ECO:0000256" key="1">
    <source>
        <dbReference type="ARBA" id="ARBA00004141"/>
    </source>
</evidence>
<evidence type="ECO:0000313" key="13">
    <source>
        <dbReference type="Proteomes" id="UP000007266"/>
    </source>
</evidence>
<dbReference type="STRING" id="7070.D7EIU6"/>
<evidence type="ECO:0000256" key="7">
    <source>
        <dbReference type="ARBA" id="ARBA00023136"/>
    </source>
</evidence>
<dbReference type="HOGENOM" id="CLU_049506_0_0_1"/>
<keyword evidence="3 10" id="KW-0812">Transmembrane</keyword>
<dbReference type="InterPro" id="IPR000276">
    <property type="entry name" value="GPCR_Rhodpsn"/>
</dbReference>
<dbReference type="AlphaFoldDB" id="D7EIU6"/>
<evidence type="ECO:0000313" key="12">
    <source>
        <dbReference type="EMBL" id="EFA12362.2"/>
    </source>
</evidence>
<dbReference type="EMBL" id="KQ971380">
    <property type="protein sequence ID" value="EFA12362.2"/>
    <property type="molecule type" value="Genomic_DNA"/>
</dbReference>
<dbReference type="PRINTS" id="PR01012">
    <property type="entry name" value="NRPEPTIDEYR"/>
</dbReference>
<dbReference type="Gene3D" id="2.20.110.10">
    <property type="entry name" value="Histone H3 K4-specific methyltransferase SET7/9 N-terminal domain"/>
    <property type="match status" value="1"/>
</dbReference>
<feature type="transmembrane region" description="Helical" evidence="10">
    <location>
        <begin position="405"/>
        <end position="429"/>
    </location>
</feature>
<dbReference type="PANTHER" id="PTHR45695">
    <property type="entry name" value="LEUCOKININ RECEPTOR-RELATED"/>
    <property type="match status" value="1"/>
</dbReference>
<name>D7EIU6_TRICA</name>
<dbReference type="PRINTS" id="PR00237">
    <property type="entry name" value="GPCRRHODOPSN"/>
</dbReference>
<dbReference type="InParanoid" id="D7EIU6"/>
<feature type="transmembrane region" description="Helical" evidence="10">
    <location>
        <begin position="555"/>
        <end position="576"/>
    </location>
</feature>
<feature type="transmembrane region" description="Helical" evidence="10">
    <location>
        <begin position="513"/>
        <end position="535"/>
    </location>
</feature>
<keyword evidence="9" id="KW-0807">Transducer</keyword>
<keyword evidence="4" id="KW-0677">Repeat</keyword>
<feature type="transmembrane region" description="Helical" evidence="10">
    <location>
        <begin position="320"/>
        <end position="341"/>
    </location>
</feature>
<dbReference type="InterPro" id="IPR003409">
    <property type="entry name" value="MORN"/>
</dbReference>
<dbReference type="Pfam" id="PF02493">
    <property type="entry name" value="MORN"/>
    <property type="match status" value="1"/>
</dbReference>
<keyword evidence="5 10" id="KW-1133">Transmembrane helix</keyword>
<dbReference type="GO" id="GO:0042277">
    <property type="term" value="F:peptide binding"/>
    <property type="evidence" value="ECO:0000318"/>
    <property type="project" value="GO_Central"/>
</dbReference>
<evidence type="ECO:0000256" key="9">
    <source>
        <dbReference type="ARBA" id="ARBA00023224"/>
    </source>
</evidence>
<evidence type="ECO:0000256" key="10">
    <source>
        <dbReference type="SAM" id="Phobius"/>
    </source>
</evidence>
<comment type="similarity">
    <text evidence="2">Belongs to the G-protein coupled receptor 1 family.</text>
</comment>
<gene>
    <name evidence="12" type="primary">GLEAN_02068</name>
    <name evidence="12" type="ORF">TcasGA2_TC002068</name>
</gene>
<dbReference type="GO" id="GO:0004983">
    <property type="term" value="F:neuropeptide Y receptor activity"/>
    <property type="evidence" value="ECO:0007669"/>
    <property type="project" value="InterPro"/>
</dbReference>
<dbReference type="Proteomes" id="UP000007266">
    <property type="component" value="Linkage group 10"/>
</dbReference>
<keyword evidence="8" id="KW-0675">Receptor</keyword>